<gene>
    <name evidence="2" type="ORF">CYFUS_003860</name>
</gene>
<dbReference type="RefSeq" id="WP_232537660.1">
    <property type="nucleotide sequence ID" value="NZ_CP022098.1"/>
</dbReference>
<evidence type="ECO:0000313" key="2">
    <source>
        <dbReference type="EMBL" id="ATB38425.1"/>
    </source>
</evidence>
<feature type="transmembrane region" description="Helical" evidence="1">
    <location>
        <begin position="265"/>
        <end position="286"/>
    </location>
</feature>
<feature type="transmembrane region" description="Helical" evidence="1">
    <location>
        <begin position="204"/>
        <end position="224"/>
    </location>
</feature>
<protein>
    <submittedName>
        <fullName evidence="2">Uncharacterized protein</fullName>
    </submittedName>
</protein>
<evidence type="ECO:0000256" key="1">
    <source>
        <dbReference type="SAM" id="Phobius"/>
    </source>
</evidence>
<keyword evidence="1" id="KW-0812">Transmembrane</keyword>
<dbReference type="AlphaFoldDB" id="A0A250J374"/>
<keyword evidence="1" id="KW-1133">Transmembrane helix</keyword>
<evidence type="ECO:0000313" key="3">
    <source>
        <dbReference type="Proteomes" id="UP000217257"/>
    </source>
</evidence>
<organism evidence="2 3">
    <name type="scientific">Cystobacter fuscus</name>
    <dbReference type="NCBI Taxonomy" id="43"/>
    <lineage>
        <taxon>Bacteria</taxon>
        <taxon>Pseudomonadati</taxon>
        <taxon>Myxococcota</taxon>
        <taxon>Myxococcia</taxon>
        <taxon>Myxococcales</taxon>
        <taxon>Cystobacterineae</taxon>
        <taxon>Archangiaceae</taxon>
        <taxon>Cystobacter</taxon>
    </lineage>
</organism>
<dbReference type="EMBL" id="CP022098">
    <property type="protein sequence ID" value="ATB38425.1"/>
    <property type="molecule type" value="Genomic_DNA"/>
</dbReference>
<accession>A0A250J374</accession>
<dbReference type="KEGG" id="cfus:CYFUS_003860"/>
<reference evidence="2 3" key="1">
    <citation type="submission" date="2017-06" db="EMBL/GenBank/DDBJ databases">
        <title>Sequencing and comparative analysis of myxobacterial genomes.</title>
        <authorList>
            <person name="Rupp O."/>
            <person name="Goesmann A."/>
            <person name="Sogaard-Andersen L."/>
        </authorList>
    </citation>
    <scope>NUCLEOTIDE SEQUENCE [LARGE SCALE GENOMIC DNA]</scope>
    <source>
        <strain evidence="2 3">DSM 52655</strain>
    </source>
</reference>
<proteinExistence type="predicted"/>
<keyword evidence="1" id="KW-0472">Membrane</keyword>
<name>A0A250J374_9BACT</name>
<sequence>MEAARALEQARAQPGNDRDTLLEILELQGVVAGMLQQPAKARAAFQTLLVLAPEYRLKGDYAPRVVTPFFEANGWLNDKGAALRLEVVPASGTDNLLTVQAKPDVLNLGRSVLFYQREAGAGWILTEQPLVEGMASVERKGRRVEWWAELLDERRAVLTSLGSETSPLVTLAPGALASTPAPVPTLSEKQPQVKGVPGSPLRTVAYVCLGLAAGAGATGGFLGLQSNQARARVEGAPVNEAGYTVGLTQKEAFALDARARSQGQWANILFGVAGAAAIAGGTLWVLGAPVTVSAAPSGVVVGGTLP</sequence>
<dbReference type="Proteomes" id="UP000217257">
    <property type="component" value="Chromosome"/>
</dbReference>